<keyword evidence="3 6" id="KW-0812">Transmembrane</keyword>
<keyword evidence="4 6" id="KW-1133">Transmembrane helix</keyword>
<dbReference type="Gene3D" id="1.20.1250.20">
    <property type="entry name" value="MFS general substrate transporter like domains"/>
    <property type="match status" value="2"/>
</dbReference>
<dbReference type="SUPFAM" id="SSF103473">
    <property type="entry name" value="MFS general substrate transporter"/>
    <property type="match status" value="1"/>
</dbReference>
<dbReference type="PANTHER" id="PTHR12778:SF10">
    <property type="entry name" value="MAJOR FACILITATOR SUPERFAMILY DOMAIN-CONTAINING PROTEIN 3"/>
    <property type="match status" value="1"/>
</dbReference>
<organism evidence="7 8">
    <name type="scientific">Anaeromyxobacter paludicola</name>
    <dbReference type="NCBI Taxonomy" id="2918171"/>
    <lineage>
        <taxon>Bacteria</taxon>
        <taxon>Pseudomonadati</taxon>
        <taxon>Myxococcota</taxon>
        <taxon>Myxococcia</taxon>
        <taxon>Myxococcales</taxon>
        <taxon>Cystobacterineae</taxon>
        <taxon>Anaeromyxobacteraceae</taxon>
        <taxon>Anaeromyxobacter</taxon>
    </lineage>
</organism>
<protein>
    <submittedName>
        <fullName evidence="7">Integral membrane signal transducer protein</fullName>
    </submittedName>
</protein>
<keyword evidence="8" id="KW-1185">Reference proteome</keyword>
<evidence type="ECO:0000313" key="7">
    <source>
        <dbReference type="EMBL" id="BDG07928.1"/>
    </source>
</evidence>
<accession>A0ABM7X7V8</accession>
<dbReference type="Pfam" id="PF07690">
    <property type="entry name" value="MFS_1"/>
    <property type="match status" value="1"/>
</dbReference>
<feature type="transmembrane region" description="Helical" evidence="6">
    <location>
        <begin position="322"/>
        <end position="343"/>
    </location>
</feature>
<evidence type="ECO:0000256" key="5">
    <source>
        <dbReference type="ARBA" id="ARBA00023136"/>
    </source>
</evidence>
<proteinExistence type="predicted"/>
<feature type="transmembrane region" description="Helical" evidence="6">
    <location>
        <begin position="143"/>
        <end position="162"/>
    </location>
</feature>
<feature type="transmembrane region" description="Helical" evidence="6">
    <location>
        <begin position="228"/>
        <end position="248"/>
    </location>
</feature>
<comment type="subcellular location">
    <subcellularLocation>
        <location evidence="1">Membrane</location>
        <topology evidence="1">Multi-pass membrane protein</topology>
    </subcellularLocation>
</comment>
<dbReference type="InterPro" id="IPR004752">
    <property type="entry name" value="AmpG_permease/AT-1"/>
</dbReference>
<dbReference type="InterPro" id="IPR036259">
    <property type="entry name" value="MFS_trans_sf"/>
</dbReference>
<evidence type="ECO:0000256" key="3">
    <source>
        <dbReference type="ARBA" id="ARBA00022692"/>
    </source>
</evidence>
<keyword evidence="2" id="KW-0813">Transport</keyword>
<evidence type="ECO:0000256" key="4">
    <source>
        <dbReference type="ARBA" id="ARBA00022989"/>
    </source>
</evidence>
<dbReference type="Proteomes" id="UP001162734">
    <property type="component" value="Chromosome"/>
</dbReference>
<name>A0ABM7X7V8_9BACT</name>
<feature type="transmembrane region" description="Helical" evidence="6">
    <location>
        <begin position="291"/>
        <end position="310"/>
    </location>
</feature>
<dbReference type="PANTHER" id="PTHR12778">
    <property type="entry name" value="SOLUTE CARRIER FAMILY 33 ACETYL-COA TRANSPORTER -RELATED"/>
    <property type="match status" value="1"/>
</dbReference>
<feature type="transmembrane region" description="Helical" evidence="6">
    <location>
        <begin position="260"/>
        <end position="284"/>
    </location>
</feature>
<evidence type="ECO:0000313" key="8">
    <source>
        <dbReference type="Proteomes" id="UP001162734"/>
    </source>
</evidence>
<dbReference type="EMBL" id="AP025592">
    <property type="protein sequence ID" value="BDG07928.1"/>
    <property type="molecule type" value="Genomic_DNA"/>
</dbReference>
<feature type="transmembrane region" description="Helical" evidence="6">
    <location>
        <begin position="41"/>
        <end position="63"/>
    </location>
</feature>
<dbReference type="InterPro" id="IPR011701">
    <property type="entry name" value="MFS"/>
</dbReference>
<dbReference type="RefSeq" id="WP_248344944.1">
    <property type="nucleotide sequence ID" value="NZ_AP025592.1"/>
</dbReference>
<sequence length="418" mass="42164">MNHDSVRPTPPAVFAVTIVPFAAAIGYVSIAAPFWLKSQGVSLAVIGAISATTMTPHAIKFLWAPLVDIGSYRKVWFVGMTLACAALLGALALVPDLARHLGLFTAVATAAQVAGTTACVAADGLMAATTRLEDKGKAGGWRMAGNVGGTGVLGALALWVASRASVPAAGAVMAAVTAASAFAALLIVEPHFRDPAVERAGSFGRALWVRVRGILDDLWGTVRSRDGWTGLVICALPVGAGALTNLFSAMAVDYGASEHVVAVVSGLGGGLVGAVGSLVGGYLADHMNRRLAYALSAGITALSAVAMLAAPLTPLTYAWGTLAYNFANGIAFATLAAFILEMVGHSAAAATKYTLFIAIANVASNYVTALDGWGSELRGLGARGALIADAVLTFAGIGVLLGMVALTRRSGSGAAASG</sequence>
<feature type="transmembrane region" description="Helical" evidence="6">
    <location>
        <begin position="385"/>
        <end position="406"/>
    </location>
</feature>
<evidence type="ECO:0000256" key="1">
    <source>
        <dbReference type="ARBA" id="ARBA00004141"/>
    </source>
</evidence>
<reference evidence="8" key="1">
    <citation type="journal article" date="2022" name="Int. J. Syst. Evol. Microbiol.">
        <title>Anaeromyxobacter oryzae sp. nov., Anaeromyxobacter diazotrophicus sp. nov. and Anaeromyxobacter paludicola sp. nov., isolated from paddy soils.</title>
        <authorList>
            <person name="Itoh H."/>
            <person name="Xu Z."/>
            <person name="Mise K."/>
            <person name="Masuda Y."/>
            <person name="Ushijima N."/>
            <person name="Hayakawa C."/>
            <person name="Shiratori Y."/>
            <person name="Senoo K."/>
        </authorList>
    </citation>
    <scope>NUCLEOTIDE SEQUENCE [LARGE SCALE GENOMIC DNA]</scope>
    <source>
        <strain evidence="8">Red630</strain>
    </source>
</reference>
<feature type="transmembrane region" description="Helical" evidence="6">
    <location>
        <begin position="101"/>
        <end position="122"/>
    </location>
</feature>
<feature type="transmembrane region" description="Helical" evidence="6">
    <location>
        <begin position="355"/>
        <end position="373"/>
    </location>
</feature>
<feature type="transmembrane region" description="Helical" evidence="6">
    <location>
        <begin position="168"/>
        <end position="188"/>
    </location>
</feature>
<keyword evidence="5 6" id="KW-0472">Membrane</keyword>
<gene>
    <name evidence="7" type="ORF">AMPC_10410</name>
</gene>
<evidence type="ECO:0000256" key="6">
    <source>
        <dbReference type="SAM" id="Phobius"/>
    </source>
</evidence>
<evidence type="ECO:0000256" key="2">
    <source>
        <dbReference type="ARBA" id="ARBA00022448"/>
    </source>
</evidence>
<feature type="transmembrane region" description="Helical" evidence="6">
    <location>
        <begin position="75"/>
        <end position="95"/>
    </location>
</feature>
<feature type="transmembrane region" description="Helical" evidence="6">
    <location>
        <begin position="12"/>
        <end position="35"/>
    </location>
</feature>